<keyword evidence="5" id="KW-1185">Reference proteome</keyword>
<dbReference type="Pfam" id="PF09587">
    <property type="entry name" value="PGA_cap"/>
    <property type="match status" value="1"/>
</dbReference>
<evidence type="ECO:0000313" key="5">
    <source>
        <dbReference type="Proteomes" id="UP000183413"/>
    </source>
</evidence>
<dbReference type="InterPro" id="IPR019079">
    <property type="entry name" value="Capsule_synth_CapA"/>
</dbReference>
<name>A0A1I5GMA4_9ACTN</name>
<dbReference type="AlphaFoldDB" id="A0A1I5GMA4"/>
<gene>
    <name evidence="4" type="ORF">SAMN04489713_105284</name>
</gene>
<dbReference type="Gene3D" id="3.60.21.10">
    <property type="match status" value="1"/>
</dbReference>
<dbReference type="SUPFAM" id="SSF56300">
    <property type="entry name" value="Metallo-dependent phosphatases"/>
    <property type="match status" value="1"/>
</dbReference>
<comment type="similarity">
    <text evidence="1">Belongs to the CapA family.</text>
</comment>
<sequence length="453" mass="48993">MSSVTPPDGPSIATNVDDDFTLAAAGDLLSPGTVAVHERNRELVRLLRSADATVANFEAPAIDLREPGHEPVGGGPGWPLVSVPAELPRFLKGWGFDMVGFANNHAVDWGPKGARETIRLLDAAGICSAGFGETRAAARAPAFFASPKGRVALVAFTATFRESSAAMDALGLTPAVPGVSALHTTPIDIVTREQFGVLREIETQHSAGGYRFSAPPGGDELRFRGNLFRVGDKPGTVFQINPDDEIDILRSIREAKQRANFLVVSVHNHEEPSSENPVRSGDGSAWPSQEPPDFLQTMARAAIDNGADAVIGHGPHVLLGIEIYNGRPIFYSLGDLFGGFEQVDLLADTVPAGFDAKRETVAEYWEQWWAYYAGDRTVYQSVIAESRFRGNRLAEVRLHPVDLGQQRRLADRGYPETPSPAEALSILQRLQRLSEPFGTKISIEGRVGVIRLS</sequence>
<dbReference type="SMART" id="SM00854">
    <property type="entry name" value="PGA_cap"/>
    <property type="match status" value="1"/>
</dbReference>
<accession>A0A1I5GMA4</accession>
<evidence type="ECO:0000313" key="4">
    <source>
        <dbReference type="EMBL" id="SFO37072.1"/>
    </source>
</evidence>
<protein>
    <submittedName>
        <fullName evidence="4">Poly-gamma-glutamate synthesis protein (Capsule biosynthesis protein)</fullName>
    </submittedName>
</protein>
<evidence type="ECO:0000256" key="1">
    <source>
        <dbReference type="ARBA" id="ARBA00005662"/>
    </source>
</evidence>
<dbReference type="PANTHER" id="PTHR33393:SF13">
    <property type="entry name" value="PGA BIOSYNTHESIS PROTEIN CAPA"/>
    <property type="match status" value="1"/>
</dbReference>
<evidence type="ECO:0000256" key="2">
    <source>
        <dbReference type="SAM" id="MobiDB-lite"/>
    </source>
</evidence>
<organism evidence="4 5">
    <name type="scientific">Actinomadura madurae</name>
    <dbReference type="NCBI Taxonomy" id="1993"/>
    <lineage>
        <taxon>Bacteria</taxon>
        <taxon>Bacillati</taxon>
        <taxon>Actinomycetota</taxon>
        <taxon>Actinomycetes</taxon>
        <taxon>Streptosporangiales</taxon>
        <taxon>Thermomonosporaceae</taxon>
        <taxon>Actinomadura</taxon>
    </lineage>
</organism>
<dbReference type="InterPro" id="IPR029052">
    <property type="entry name" value="Metallo-depent_PP-like"/>
</dbReference>
<dbReference type="InParanoid" id="A0A1I5GMA4"/>
<reference evidence="4 5" key="1">
    <citation type="submission" date="2016-10" db="EMBL/GenBank/DDBJ databases">
        <authorList>
            <person name="de Groot N.N."/>
        </authorList>
    </citation>
    <scope>NUCLEOTIDE SEQUENCE [LARGE SCALE GENOMIC DNA]</scope>
    <source>
        <strain evidence="4 5">DSM 43067</strain>
    </source>
</reference>
<dbReference type="STRING" id="1993.SAMN04489713_105284"/>
<dbReference type="Proteomes" id="UP000183413">
    <property type="component" value="Unassembled WGS sequence"/>
</dbReference>
<dbReference type="EMBL" id="FOVH01000005">
    <property type="protein sequence ID" value="SFO37072.1"/>
    <property type="molecule type" value="Genomic_DNA"/>
</dbReference>
<feature type="region of interest" description="Disordered" evidence="2">
    <location>
        <begin position="270"/>
        <end position="291"/>
    </location>
</feature>
<proteinExistence type="inferred from homology"/>
<dbReference type="InterPro" id="IPR052169">
    <property type="entry name" value="CW_Biosynth-Accessory"/>
</dbReference>
<dbReference type="PANTHER" id="PTHR33393">
    <property type="entry name" value="POLYGLUTAMINE SYNTHESIS ACCESSORY PROTEIN RV0574C-RELATED"/>
    <property type="match status" value="1"/>
</dbReference>
<evidence type="ECO:0000259" key="3">
    <source>
        <dbReference type="SMART" id="SM00854"/>
    </source>
</evidence>
<feature type="domain" description="Capsule synthesis protein CapA" evidence="3">
    <location>
        <begin position="21"/>
        <end position="340"/>
    </location>
</feature>